<reference evidence="2" key="1">
    <citation type="submission" date="2014-09" db="EMBL/GenBank/DDBJ databases">
        <authorList>
            <person name="Mudge J."/>
            <person name="Ramaraj T."/>
            <person name="Lindquist I.E."/>
            <person name="Bharti A.K."/>
            <person name="Sundararajan A."/>
            <person name="Cameron C.T."/>
            <person name="Woodward J.E."/>
            <person name="May G.D."/>
            <person name="Brubaker C."/>
            <person name="Broadhvest J."/>
            <person name="Wilkins T.A."/>
        </authorList>
    </citation>
    <scope>NUCLEOTIDE SEQUENCE</scope>
    <source>
        <strain evidence="2">cv. AKA8401</strain>
    </source>
</reference>
<protein>
    <submittedName>
        <fullName evidence="1">Uncharacterized protein</fullName>
    </submittedName>
</protein>
<organism evidence="1 2">
    <name type="scientific">Gossypium arboreum</name>
    <name type="common">Tree cotton</name>
    <name type="synonym">Gossypium nanking</name>
    <dbReference type="NCBI Taxonomy" id="29729"/>
    <lineage>
        <taxon>Eukaryota</taxon>
        <taxon>Viridiplantae</taxon>
        <taxon>Streptophyta</taxon>
        <taxon>Embryophyta</taxon>
        <taxon>Tracheophyta</taxon>
        <taxon>Spermatophyta</taxon>
        <taxon>Magnoliopsida</taxon>
        <taxon>eudicotyledons</taxon>
        <taxon>Gunneridae</taxon>
        <taxon>Pentapetalae</taxon>
        <taxon>rosids</taxon>
        <taxon>malvids</taxon>
        <taxon>Malvales</taxon>
        <taxon>Malvaceae</taxon>
        <taxon>Malvoideae</taxon>
        <taxon>Gossypium</taxon>
    </lineage>
</organism>
<dbReference type="Proteomes" id="UP000032142">
    <property type="component" value="Unassembled WGS sequence"/>
</dbReference>
<dbReference type="EMBL" id="JRRC01450458">
    <property type="protein sequence ID" value="KHG06372.1"/>
    <property type="molecule type" value="Genomic_DNA"/>
</dbReference>
<gene>
    <name evidence="1" type="ORF">F383_05756</name>
</gene>
<evidence type="ECO:0000313" key="2">
    <source>
        <dbReference type="Proteomes" id="UP000032142"/>
    </source>
</evidence>
<keyword evidence="2" id="KW-1185">Reference proteome</keyword>
<dbReference type="AlphaFoldDB" id="A0A0B0N1C6"/>
<comment type="caution">
    <text evidence="1">The sequence shown here is derived from an EMBL/GenBank/DDBJ whole genome shotgun (WGS) entry which is preliminary data.</text>
</comment>
<accession>A0A0B0N1C6</accession>
<evidence type="ECO:0000313" key="1">
    <source>
        <dbReference type="EMBL" id="KHG06372.1"/>
    </source>
</evidence>
<proteinExistence type="predicted"/>
<sequence>MAKQGIHTGLSTWPHDMLVYKVVVY</sequence>
<name>A0A0B0N1C6_GOSAR</name>